<gene>
    <name evidence="5" type="ORF">J0S82_003184</name>
</gene>
<feature type="compositionally biased region" description="Polar residues" evidence="3">
    <location>
        <begin position="1277"/>
        <end position="1310"/>
    </location>
</feature>
<feature type="domain" description="Serpin" evidence="4">
    <location>
        <begin position="131"/>
        <end position="463"/>
    </location>
</feature>
<dbReference type="PANTHER" id="PTHR11461:SF191">
    <property type="entry name" value="PROTEIN Z-DEPENDENT PROTEASE INHIBITOR"/>
    <property type="match status" value="1"/>
</dbReference>
<dbReference type="CDD" id="cd02055">
    <property type="entry name" value="serpinA10_PZI"/>
    <property type="match status" value="1"/>
</dbReference>
<dbReference type="InterPro" id="IPR042185">
    <property type="entry name" value="Serpin_sf_2"/>
</dbReference>
<evidence type="ECO:0000313" key="5">
    <source>
        <dbReference type="EMBL" id="KAG8514308.1"/>
    </source>
</evidence>
<dbReference type="InterPro" id="IPR000215">
    <property type="entry name" value="Serpin_fam"/>
</dbReference>
<reference evidence="5" key="1">
    <citation type="journal article" date="2021" name="Evol. Appl.">
        <title>The genome of the Pyrenean desman and the effects of bottlenecks and inbreeding on the genomic landscape of an endangered species.</title>
        <authorList>
            <person name="Escoda L."/>
            <person name="Castresana J."/>
        </authorList>
    </citation>
    <scope>NUCLEOTIDE SEQUENCE</scope>
    <source>
        <strain evidence="5">IBE-C5619</strain>
    </source>
</reference>
<dbReference type="PROSITE" id="PS00284">
    <property type="entry name" value="SERPIN"/>
    <property type="match status" value="3"/>
</dbReference>
<dbReference type="InterPro" id="IPR042178">
    <property type="entry name" value="Serpin_sf_1"/>
</dbReference>
<dbReference type="Gene3D" id="3.30.497.10">
    <property type="entry name" value="Antithrombin, subunit I, domain 2"/>
    <property type="match status" value="4"/>
</dbReference>
<name>A0A8J6A4Z6_GALPY</name>
<evidence type="ECO:0000313" key="6">
    <source>
        <dbReference type="Proteomes" id="UP000700334"/>
    </source>
</evidence>
<evidence type="ECO:0000256" key="3">
    <source>
        <dbReference type="SAM" id="MobiDB-lite"/>
    </source>
</evidence>
<protein>
    <submittedName>
        <fullName evidence="5">Protein Z-dependent protease inhibitor</fullName>
    </submittedName>
</protein>
<dbReference type="PANTHER" id="PTHR11461">
    <property type="entry name" value="SERINE PROTEASE INHIBITOR, SERPIN"/>
    <property type="match status" value="1"/>
</dbReference>
<evidence type="ECO:0000259" key="4">
    <source>
        <dbReference type="SMART" id="SM00093"/>
    </source>
</evidence>
<evidence type="ECO:0000256" key="2">
    <source>
        <dbReference type="RuleBase" id="RU000411"/>
    </source>
</evidence>
<feature type="compositionally biased region" description="Low complexity" evidence="3">
    <location>
        <begin position="1312"/>
        <end position="1324"/>
    </location>
</feature>
<feature type="non-terminal residue" evidence="5">
    <location>
        <position position="1706"/>
    </location>
</feature>
<feature type="domain" description="Serpin" evidence="4">
    <location>
        <begin position="885"/>
        <end position="1242"/>
    </location>
</feature>
<dbReference type="SUPFAM" id="SSF56574">
    <property type="entry name" value="Serpins"/>
    <property type="match status" value="4"/>
</dbReference>
<organism evidence="5 6">
    <name type="scientific">Galemys pyrenaicus</name>
    <name type="common">Iberian desman</name>
    <name type="synonym">Pyrenean desman</name>
    <dbReference type="NCBI Taxonomy" id="202257"/>
    <lineage>
        <taxon>Eukaryota</taxon>
        <taxon>Metazoa</taxon>
        <taxon>Chordata</taxon>
        <taxon>Craniata</taxon>
        <taxon>Vertebrata</taxon>
        <taxon>Euteleostomi</taxon>
        <taxon>Mammalia</taxon>
        <taxon>Eutheria</taxon>
        <taxon>Laurasiatheria</taxon>
        <taxon>Eulipotyphla</taxon>
        <taxon>Talpidae</taxon>
        <taxon>Galemys</taxon>
    </lineage>
</organism>
<dbReference type="InterPro" id="IPR036186">
    <property type="entry name" value="Serpin_sf"/>
</dbReference>
<dbReference type="InterPro" id="IPR033835">
    <property type="entry name" value="PZI_serpin_dom"/>
</dbReference>
<dbReference type="FunFam" id="2.30.39.10:FF:000002">
    <property type="entry name" value="Serpin family D member 1"/>
    <property type="match status" value="1"/>
</dbReference>
<dbReference type="GO" id="GO:0007596">
    <property type="term" value="P:blood coagulation"/>
    <property type="evidence" value="ECO:0007669"/>
    <property type="project" value="InterPro"/>
</dbReference>
<feature type="region of interest" description="Disordered" evidence="3">
    <location>
        <begin position="1265"/>
        <end position="1333"/>
    </location>
</feature>
<proteinExistence type="inferred from homology"/>
<comment type="caution">
    <text evidence="5">The sequence shown here is derived from an EMBL/GenBank/DDBJ whole genome shotgun (WGS) entry which is preliminary data.</text>
</comment>
<dbReference type="GO" id="GO:0004867">
    <property type="term" value="F:serine-type endopeptidase inhibitor activity"/>
    <property type="evidence" value="ECO:0007669"/>
    <property type="project" value="InterPro"/>
</dbReference>
<dbReference type="OrthoDB" id="10063692at2759"/>
<dbReference type="GO" id="GO:0005615">
    <property type="term" value="C:extracellular space"/>
    <property type="evidence" value="ECO:0007669"/>
    <property type="project" value="InterPro"/>
</dbReference>
<feature type="domain" description="Serpin" evidence="4">
    <location>
        <begin position="508"/>
        <end position="865"/>
    </location>
</feature>
<dbReference type="InterPro" id="IPR023795">
    <property type="entry name" value="Serpin_CS"/>
</dbReference>
<feature type="domain" description="Serpin" evidence="4">
    <location>
        <begin position="1348"/>
        <end position="1703"/>
    </location>
</feature>
<accession>A0A8J6A4Z6</accession>
<comment type="similarity">
    <text evidence="1 2">Belongs to the serpin family.</text>
</comment>
<keyword evidence="6" id="KW-1185">Reference proteome</keyword>
<dbReference type="FunFam" id="3.30.497.10:FF:000001">
    <property type="entry name" value="Serine protease inhibitor"/>
    <property type="match status" value="2"/>
</dbReference>
<dbReference type="Gene3D" id="2.30.39.10">
    <property type="entry name" value="Alpha-1-antitrypsin, domain 1"/>
    <property type="match status" value="4"/>
</dbReference>
<dbReference type="SMART" id="SM00093">
    <property type="entry name" value="SERPIN"/>
    <property type="match status" value="4"/>
</dbReference>
<dbReference type="Pfam" id="PF00079">
    <property type="entry name" value="Serpin"/>
    <property type="match status" value="5"/>
</dbReference>
<sequence length="1706" mass="191881">GRAPAPQVRADVSGAWAPGPGLWAAASRALWPWPRAPLLGLWSPWPRSGPAPAQLPMAPRAQCREAEAEGVGGDRGIAGAETGRTMPSSSTWGLLLLAGLCCLAPGSLQDPQLHQDTLFSDTALKLANFSFSLYRELLHQPHGNILFSPVALAIAMAMFSDEFKGRAQLRILEELDASFKVDILKSFPLYLDTLNQPDSQLQLTTGYLLIVDNSVKYMLQQSEDNLKLLHSEAFSANFQNPEEAKKQINDYVAKGTQGQIVDVVKDLDKDMVFALVNYIFFKGRWEDQFKAQRIVEAAFHVDEETVLRVPMVSRLGRFPLHREEELASWVLLQHYAGPTVAFLILPDTGKMRLLEERLTERHLHTILRVIDTRAAGLAGTQRTSLEGAVRPLSASNALCSLHQAIHKAVLTIDENGAQPSGATFSEEESWFRHLRITFDRPFLVIIKDRNTSVNLFMGKIPSALLFWLLVARLGPHACGQGTRAQESQPTLGAPSTPSTLLNHFHFAFKMYRLLLAQNPNRNFMFSPLSFSIPLTLLALQATPEIREEVLEGLGQGVAQLPEDKLYEHYSRLLLAGLPPPGKCQLDTGSMLFMDEKVYLVHKFVNIAQTLYHTNISLIPFNNYRRSQEILDKFIRKKTRGNVEKLAQTMEPDIVLILVNYMLITAKWKYRFNPKLTEMSAFYMREDLLLPVYLMQRMGWFQVRRLRHLHSYLLRLPFNCNVTAVFLLPDMGRMEEVEEVLMEEDLNTWIEPIQPSRRRLFMPKFTLSWRIRLHDVLPELGILKIFSYFDGISGISALTMVMRLSRAVHAAMLTVDEKGAEEEDITGFKYLPPAFLHPLRFDKPFLVLILEENSHSLLLMAKDASADVSTRDPHRNLAPNNVDFAFSLFKHLVSATPVNNVFISPVSVSMALAMLSLGARGHTQAGILQGLGFNITEISEDEIHQSFRHLQHLLGESDTSLEMTMGSALFLDHSLELLELFSADTRNYYKLEALKTDFRDRARSSRQINEYVRNKTRGKISDVVMELDGPASLILVNYIFFKGTWAQSFNPESTREGDFHVNELSVVKVPMMLQSGTIRYLVDTVLPCRLVQLDYMGNETAFLILPDQGEMDTVLAALSRDTIQRWSEALTSSWADLYVPKVSLSGAHDLGGIMAAMGIADLLDDQTDFSGITREARLNMSKVVHKAGLQFDEHGVKAAAPTQEPLHMAAERRLTIRFNRPFIIMVFDHFTWSSLFLGKVVVLSLLLPGLLAELWLVLGLAAGPQPPEAQAGEETLQAHATQNQTGEGVRASWNQTGQGAQASWNQTSQGAPASWNQSGQGSQASQEEEEEPWLAASRELAAGTADLGFNMLRQISLGHDNNVVFSPLGLALALATLTLGAEGQTKSQLESGLGLQALHGRGSLPALFKRLRDMLSHNRELDLTQGSFAFIHKDFDVKETFLNSSKRYFETQCVPMNFRNASLARGLVNHYINKETRGKIPKLFDEINPDTKLMFVDYILFQGKWLTPFDPILTEVDTFYLDKYEAVKVPMMYRAGKFASTFDKNFRCHVLKLPYRGHATMLVALTEKAGDHLALEDYLSSDLLDTWLRNMDTRRMEVFFPKFKLDQKYEMHELLKQMGIRRIFSPWAELRELSATAGDLKVSTVLQRAVLEVDERGTEAAAGTLSEMIAYSMPPIIKVDRPFHFMIYDEASRMLLFLGRVVNPTLL</sequence>
<dbReference type="InterPro" id="IPR023796">
    <property type="entry name" value="Serpin_dom"/>
</dbReference>
<evidence type="ECO:0000256" key="1">
    <source>
        <dbReference type="ARBA" id="ARBA00009500"/>
    </source>
</evidence>
<dbReference type="Proteomes" id="UP000700334">
    <property type="component" value="Unassembled WGS sequence"/>
</dbReference>
<dbReference type="EMBL" id="JAGFMF010011747">
    <property type="protein sequence ID" value="KAG8514308.1"/>
    <property type="molecule type" value="Genomic_DNA"/>
</dbReference>
<dbReference type="CDD" id="cd19554">
    <property type="entry name" value="serpinA6_CBG"/>
    <property type="match status" value="1"/>
</dbReference>